<evidence type="ECO:0000313" key="4">
    <source>
        <dbReference type="Proteomes" id="UP000766698"/>
    </source>
</evidence>
<dbReference type="PANTHER" id="PTHR46696">
    <property type="entry name" value="P450, PUTATIVE (EUROFUNG)-RELATED"/>
    <property type="match status" value="1"/>
</dbReference>
<keyword evidence="2" id="KW-0408">Iron</keyword>
<keyword evidence="2" id="KW-0503">Monooxygenase</keyword>
<accession>A0ABR6EFL9</accession>
<keyword evidence="2" id="KW-0560">Oxidoreductase</keyword>
<gene>
    <name evidence="3" type="ORF">GL263_11230</name>
</gene>
<organism evidence="3 4">
    <name type="scientific">Streptomyces durbertensis</name>
    <dbReference type="NCBI Taxonomy" id="2448886"/>
    <lineage>
        <taxon>Bacteria</taxon>
        <taxon>Bacillati</taxon>
        <taxon>Actinomycetota</taxon>
        <taxon>Actinomycetes</taxon>
        <taxon>Kitasatosporales</taxon>
        <taxon>Streptomycetaceae</taxon>
        <taxon>Streptomyces</taxon>
    </lineage>
</organism>
<reference evidence="4" key="1">
    <citation type="journal article" date="2020" name="Syst. Appl. Microbiol.">
        <title>Streptomyces alkaliterrae sp. nov., isolated from an alkaline soil, and emended descriptions of Streptomyces alkaliphilus, Streptomyces calidiresistens and Streptomyces durbertensis.</title>
        <authorList>
            <person name="Swiecimska M."/>
            <person name="Golinska P."/>
            <person name="Nouioui I."/>
            <person name="Wypij M."/>
            <person name="Rai M."/>
            <person name="Sangal V."/>
            <person name="Goodfellow M."/>
        </authorList>
    </citation>
    <scope>NUCLEOTIDE SEQUENCE [LARGE SCALE GENOMIC DNA]</scope>
    <source>
        <strain evidence="4">DSM 104538</strain>
    </source>
</reference>
<proteinExistence type="inferred from homology"/>
<dbReference type="SUPFAM" id="SSF48264">
    <property type="entry name" value="Cytochrome P450"/>
    <property type="match status" value="1"/>
</dbReference>
<dbReference type="PROSITE" id="PS00086">
    <property type="entry name" value="CYTOCHROME_P450"/>
    <property type="match status" value="1"/>
</dbReference>
<protein>
    <submittedName>
        <fullName evidence="3">Cytochrome P450</fullName>
    </submittedName>
</protein>
<keyword evidence="4" id="KW-1185">Reference proteome</keyword>
<dbReference type="Proteomes" id="UP000766698">
    <property type="component" value="Unassembled WGS sequence"/>
</dbReference>
<dbReference type="InterPro" id="IPR036396">
    <property type="entry name" value="Cyt_P450_sf"/>
</dbReference>
<dbReference type="PRINTS" id="PR00359">
    <property type="entry name" value="BP450"/>
</dbReference>
<dbReference type="PRINTS" id="PR00385">
    <property type="entry name" value="P450"/>
</dbReference>
<keyword evidence="2" id="KW-0349">Heme</keyword>
<dbReference type="InterPro" id="IPR002397">
    <property type="entry name" value="Cyt_P450_B"/>
</dbReference>
<keyword evidence="2" id="KW-0479">Metal-binding</keyword>
<dbReference type="Gene3D" id="1.10.630.10">
    <property type="entry name" value="Cytochrome P450"/>
    <property type="match status" value="1"/>
</dbReference>
<dbReference type="EMBL" id="WMLF01000127">
    <property type="protein sequence ID" value="MBB1244126.1"/>
    <property type="molecule type" value="Genomic_DNA"/>
</dbReference>
<evidence type="ECO:0000256" key="2">
    <source>
        <dbReference type="RuleBase" id="RU000461"/>
    </source>
</evidence>
<evidence type="ECO:0000313" key="3">
    <source>
        <dbReference type="EMBL" id="MBB1244126.1"/>
    </source>
</evidence>
<dbReference type="PANTHER" id="PTHR46696:SF1">
    <property type="entry name" value="CYTOCHROME P450 YJIB-RELATED"/>
    <property type="match status" value="1"/>
</dbReference>
<evidence type="ECO:0000256" key="1">
    <source>
        <dbReference type="ARBA" id="ARBA00010617"/>
    </source>
</evidence>
<comment type="similarity">
    <text evidence="1 2">Belongs to the cytochrome P450 family.</text>
</comment>
<dbReference type="InterPro" id="IPR017972">
    <property type="entry name" value="Cyt_P450_CS"/>
</dbReference>
<dbReference type="InterPro" id="IPR001128">
    <property type="entry name" value="Cyt_P450"/>
</dbReference>
<sequence>MPAFPWRRACPYAPPEQYDRLVSERRPVVRVELAVGGWAWLVTGYEEVRQVLSDQRFSIDRAHPGFPYIIPTPKEFRTNASLLGMDGERHSSYRRLVAAEFTTRRIRAMREEVQRVVDGCIDRMLAEGSPADLVPALSLPVPTAVITELLGVPSEEHEFFHAQTRLMLNGGSSAEDRMRGLRNLEEFLGRQIDRKEKEPGEDLLSRVVVRARQAGLTDRGELVSLARLLMVAGHETSANMISLGTLTLLRHPDQLEMLKQDPSLVPGAVEELLRVLSLADLSSNRVAATDVEIGGVLIREGEGVIAAGLSANHDPRAFPDPTKLDIRRAGPRNVAFGYGPHLCVGADLTRLELEVVFGTLFRRIPDLRLVKPMEELAYKDRTIIYGVHEMPVAW</sequence>
<comment type="caution">
    <text evidence="3">The sequence shown here is derived from an EMBL/GenBank/DDBJ whole genome shotgun (WGS) entry which is preliminary data.</text>
</comment>
<dbReference type="CDD" id="cd11030">
    <property type="entry name" value="CYP105-like"/>
    <property type="match status" value="1"/>
</dbReference>
<dbReference type="Pfam" id="PF00067">
    <property type="entry name" value="p450"/>
    <property type="match status" value="1"/>
</dbReference>
<name>A0ABR6EFL9_9ACTN</name>